<dbReference type="Pfam" id="PF05380">
    <property type="entry name" value="Peptidase_A17"/>
    <property type="match status" value="1"/>
</dbReference>
<dbReference type="EMBL" id="BMAW01070120">
    <property type="protein sequence ID" value="GFT71889.1"/>
    <property type="molecule type" value="Genomic_DNA"/>
</dbReference>
<dbReference type="OrthoDB" id="8033604at2759"/>
<dbReference type="InterPro" id="IPR008042">
    <property type="entry name" value="Retrotrans_Pao"/>
</dbReference>
<name>A0A8X6PKC5_NEPPI</name>
<evidence type="ECO:0000313" key="2">
    <source>
        <dbReference type="Proteomes" id="UP000887013"/>
    </source>
</evidence>
<keyword evidence="2" id="KW-1185">Reference proteome</keyword>
<accession>A0A8X6PKC5</accession>
<reference evidence="1" key="1">
    <citation type="submission" date="2020-08" db="EMBL/GenBank/DDBJ databases">
        <title>Multicomponent nature underlies the extraordinary mechanical properties of spider dragline silk.</title>
        <authorList>
            <person name="Kono N."/>
            <person name="Nakamura H."/>
            <person name="Mori M."/>
            <person name="Yoshida Y."/>
            <person name="Ohtoshi R."/>
            <person name="Malay A.D."/>
            <person name="Moran D.A.P."/>
            <person name="Tomita M."/>
            <person name="Numata K."/>
            <person name="Arakawa K."/>
        </authorList>
    </citation>
    <scope>NUCLEOTIDE SEQUENCE</scope>
</reference>
<protein>
    <submittedName>
        <fullName evidence="1">Uncharacterized protein</fullName>
    </submittedName>
</protein>
<proteinExistence type="predicted"/>
<dbReference type="Proteomes" id="UP000887013">
    <property type="component" value="Unassembled WGS sequence"/>
</dbReference>
<dbReference type="AlphaFoldDB" id="A0A8X6PKC5"/>
<organism evidence="1 2">
    <name type="scientific">Nephila pilipes</name>
    <name type="common">Giant wood spider</name>
    <name type="synonym">Nephila maculata</name>
    <dbReference type="NCBI Taxonomy" id="299642"/>
    <lineage>
        <taxon>Eukaryota</taxon>
        <taxon>Metazoa</taxon>
        <taxon>Ecdysozoa</taxon>
        <taxon>Arthropoda</taxon>
        <taxon>Chelicerata</taxon>
        <taxon>Arachnida</taxon>
        <taxon>Araneae</taxon>
        <taxon>Araneomorphae</taxon>
        <taxon>Entelegynae</taxon>
        <taxon>Araneoidea</taxon>
        <taxon>Nephilidae</taxon>
        <taxon>Nephila</taxon>
    </lineage>
</organism>
<gene>
    <name evidence="1" type="ORF">NPIL_167861</name>
</gene>
<evidence type="ECO:0000313" key="1">
    <source>
        <dbReference type="EMBL" id="GFT71889.1"/>
    </source>
</evidence>
<sequence>MRVLKQLAIDEKDNFSIAADVALQVAYLDDILIGYSGLKELEKLNSDPVQLFESVGLSLQVWCFSHSNCNLPVLQIDKLFKEDSVKTLEWHGTFPAEVANENSTSVRSLPVLEKLKIQRWALSEHSREILHHGFFYASKEGFGAVTYISV</sequence>
<comment type="caution">
    <text evidence="1">The sequence shown here is derived from an EMBL/GenBank/DDBJ whole genome shotgun (WGS) entry which is preliminary data.</text>
</comment>